<keyword evidence="2" id="KW-1185">Reference proteome</keyword>
<sequence length="110" mass="12720">MGFSSFNFNLHITSDDVNFIAISKVMNLAKFSKYMLLNNPLIKGIFSNFRSTPQGEELRKQRIPKEELLFPSVHYLISLFKVCHSQDVEISEKFNVILDYLVGVARCHFC</sequence>
<evidence type="ECO:0000313" key="1">
    <source>
        <dbReference type="EMBL" id="BAA29933.1"/>
    </source>
</evidence>
<dbReference type="AlphaFoldDB" id="O58569"/>
<dbReference type="EnsemblBacteria" id="BAA29933">
    <property type="protein sequence ID" value="BAA29933"/>
    <property type="gene ID" value="BAA29933"/>
</dbReference>
<dbReference type="EMBL" id="BA000001">
    <property type="protein sequence ID" value="BAA29933.1"/>
    <property type="molecule type" value="Genomic_DNA"/>
</dbReference>
<dbReference type="KEGG" id="pho:PH0839"/>
<accession>O58569</accession>
<protein>
    <submittedName>
        <fullName evidence="1">Uncharacterized protein</fullName>
    </submittedName>
</protein>
<organism evidence="1 2">
    <name type="scientific">Pyrococcus horikoshii (strain ATCC 700860 / DSM 12428 / JCM 9974 / NBRC 100139 / OT-3)</name>
    <dbReference type="NCBI Taxonomy" id="70601"/>
    <lineage>
        <taxon>Archaea</taxon>
        <taxon>Methanobacteriati</taxon>
        <taxon>Methanobacteriota</taxon>
        <taxon>Thermococci</taxon>
        <taxon>Thermococcales</taxon>
        <taxon>Thermococcaceae</taxon>
        <taxon>Pyrococcus</taxon>
    </lineage>
</organism>
<gene>
    <name evidence="1" type="ordered locus">PH0839</name>
</gene>
<dbReference type="PIR" id="C71134">
    <property type="entry name" value="C71134"/>
</dbReference>
<dbReference type="Proteomes" id="UP000000752">
    <property type="component" value="Chromosome"/>
</dbReference>
<evidence type="ECO:0000313" key="2">
    <source>
        <dbReference type="Proteomes" id="UP000000752"/>
    </source>
</evidence>
<name>O58569_PYRHO</name>
<proteinExistence type="predicted"/>
<reference evidence="1 2" key="1">
    <citation type="journal article" date="1998" name="DNA Res.">
        <title>Complete sequence and gene organization of the genome of a hyper-thermophilic archaebacterium, Pyrococcus horikoshii OT3.</title>
        <authorList>
            <person name="Kawarabayasi Y."/>
            <person name="Sawada M."/>
            <person name="Horikawa H."/>
            <person name="Haikawa Y."/>
            <person name="Hino Y."/>
            <person name="Yamamoto S."/>
            <person name="Sekine M."/>
            <person name="Baba S."/>
            <person name="Kosugi H."/>
            <person name="Hosoyama A."/>
            <person name="Nagai Y."/>
            <person name="Sakai M."/>
            <person name="Ogura K."/>
            <person name="Otuka R."/>
            <person name="Nakazawa H."/>
            <person name="Takamiya M."/>
            <person name="Ohfuku Y."/>
            <person name="Funahashi T."/>
            <person name="Tanaka T."/>
            <person name="Kudoh Y."/>
            <person name="Yamazaki J."/>
            <person name="Kushida N."/>
            <person name="Oguchi A."/>
            <person name="Aoki K."/>
            <person name="Nakamura Y."/>
            <person name="Robb T.F."/>
            <person name="Horikoshi K."/>
            <person name="Masuchi Y."/>
            <person name="Shizuya H."/>
            <person name="Kikuchi H."/>
        </authorList>
    </citation>
    <scope>NUCLEOTIDE SEQUENCE [LARGE SCALE GENOMIC DNA]</scope>
    <source>
        <strain evidence="2">ATCC 700860 / DSM 12428 / JCM 9974 / NBRC 100139 / OT-3</strain>
    </source>
</reference>